<accession>A0A813B6A8</accession>
<feature type="region of interest" description="Disordered" evidence="1">
    <location>
        <begin position="315"/>
        <end position="407"/>
    </location>
</feature>
<reference evidence="2" key="1">
    <citation type="submission" date="2021-02" db="EMBL/GenBank/DDBJ databases">
        <authorList>
            <person name="Dougan E. K."/>
            <person name="Rhodes N."/>
            <person name="Thang M."/>
            <person name="Chan C."/>
        </authorList>
    </citation>
    <scope>NUCLEOTIDE SEQUENCE</scope>
</reference>
<dbReference type="OrthoDB" id="10678949at2759"/>
<feature type="non-terminal residue" evidence="2">
    <location>
        <position position="407"/>
    </location>
</feature>
<gene>
    <name evidence="2" type="ORF">SNEC2469_LOCUS29789</name>
</gene>
<evidence type="ECO:0000256" key="1">
    <source>
        <dbReference type="SAM" id="MobiDB-lite"/>
    </source>
</evidence>
<keyword evidence="3" id="KW-1185">Reference proteome</keyword>
<proteinExistence type="predicted"/>
<dbReference type="EMBL" id="CAJNJA010067879">
    <property type="protein sequence ID" value="CAE7893172.1"/>
    <property type="molecule type" value="Genomic_DNA"/>
</dbReference>
<protein>
    <submittedName>
        <fullName evidence="2">Uncharacterized protein</fullName>
    </submittedName>
</protein>
<evidence type="ECO:0000313" key="2">
    <source>
        <dbReference type="EMBL" id="CAE7893172.1"/>
    </source>
</evidence>
<name>A0A813B6A8_9DINO</name>
<organism evidence="2 3">
    <name type="scientific">Symbiodinium necroappetens</name>
    <dbReference type="NCBI Taxonomy" id="1628268"/>
    <lineage>
        <taxon>Eukaryota</taxon>
        <taxon>Sar</taxon>
        <taxon>Alveolata</taxon>
        <taxon>Dinophyceae</taxon>
        <taxon>Suessiales</taxon>
        <taxon>Symbiodiniaceae</taxon>
        <taxon>Symbiodinium</taxon>
    </lineage>
</organism>
<evidence type="ECO:0000313" key="3">
    <source>
        <dbReference type="Proteomes" id="UP000601435"/>
    </source>
</evidence>
<dbReference type="Proteomes" id="UP000601435">
    <property type="component" value="Unassembled WGS sequence"/>
</dbReference>
<feature type="compositionally biased region" description="Basic and acidic residues" evidence="1">
    <location>
        <begin position="396"/>
        <end position="407"/>
    </location>
</feature>
<comment type="caution">
    <text evidence="2">The sequence shown here is derived from an EMBL/GenBank/DDBJ whole genome shotgun (WGS) entry which is preliminary data.</text>
</comment>
<feature type="non-terminal residue" evidence="2">
    <location>
        <position position="1"/>
    </location>
</feature>
<feature type="compositionally biased region" description="Acidic residues" evidence="1">
    <location>
        <begin position="362"/>
        <end position="374"/>
    </location>
</feature>
<sequence length="407" mass="44376">AGMRTILGGKSRSTLDKRASRTSHMLVFATRRKCYLFPLSEEVVIPYLTELDKAGKRSAVLDTSQTMNFLIHVLGVFFIFDIPKHPWVKGLVRKCEQERPPLRQSRVLTAKEVLALETLFIEGDLQPLDRYGLGCFLFMILSCSRVSDVSFLDSMVLDILESLEDPSNPGYLEVKTMHHKTERVKSKQGIPLYLVAPVRGKWSNERIRTSDAGLWLIKLLELALGGPPEPGLTSHGMKATLLSWCMKSGCDDLTLKILGHHSRPGQKTTECYGRDAMSAPLRTLVGVIQAVARGQFHPDATRSGHMALQGLVAAQPQGPTAPSDSGPLHGSAASRVSSAPDEAIHPSLEEDSAPGPTAGPDGSEDDVSDDESVPAEDLPAIGAQDSRANSFVPPLDWHEKGEVFENP</sequence>
<dbReference type="AlphaFoldDB" id="A0A813B6A8"/>